<dbReference type="SUPFAM" id="SSF50129">
    <property type="entry name" value="GroES-like"/>
    <property type="match status" value="1"/>
</dbReference>
<dbReference type="PANTHER" id="PTHR43482:SF1">
    <property type="entry name" value="PROTEIN AST1-RELATED"/>
    <property type="match status" value="1"/>
</dbReference>
<dbReference type="InterPro" id="IPR013154">
    <property type="entry name" value="ADH-like_N"/>
</dbReference>
<keyword evidence="3" id="KW-1185">Reference proteome</keyword>
<dbReference type="InterPro" id="IPR052585">
    <property type="entry name" value="Lipid_raft_assoc_Zn_ADH"/>
</dbReference>
<evidence type="ECO:0000313" key="2">
    <source>
        <dbReference type="EMBL" id="GAA0268605.1"/>
    </source>
</evidence>
<accession>A0ABN0V042</accession>
<dbReference type="PANTHER" id="PTHR43482">
    <property type="entry name" value="PROTEIN AST1-RELATED"/>
    <property type="match status" value="1"/>
</dbReference>
<dbReference type="EMBL" id="BAAABV010000003">
    <property type="protein sequence ID" value="GAA0268605.1"/>
    <property type="molecule type" value="Genomic_DNA"/>
</dbReference>
<gene>
    <name evidence="2" type="ORF">GCM10010302_02830</name>
</gene>
<dbReference type="InterPro" id="IPR011032">
    <property type="entry name" value="GroES-like_sf"/>
</dbReference>
<comment type="caution">
    <text evidence="2">The sequence shown here is derived from an EMBL/GenBank/DDBJ whole genome shotgun (WGS) entry which is preliminary data.</text>
</comment>
<dbReference type="SUPFAM" id="SSF51735">
    <property type="entry name" value="NAD(P)-binding Rossmann-fold domains"/>
    <property type="match status" value="1"/>
</dbReference>
<dbReference type="InterPro" id="IPR036291">
    <property type="entry name" value="NAD(P)-bd_dom_sf"/>
</dbReference>
<evidence type="ECO:0000259" key="1">
    <source>
        <dbReference type="SMART" id="SM00829"/>
    </source>
</evidence>
<dbReference type="CDD" id="cd05289">
    <property type="entry name" value="MDR_like_2"/>
    <property type="match status" value="1"/>
</dbReference>
<reference evidence="2 3" key="1">
    <citation type="journal article" date="2019" name="Int. J. Syst. Evol. Microbiol.">
        <title>The Global Catalogue of Microorganisms (GCM) 10K type strain sequencing project: providing services to taxonomists for standard genome sequencing and annotation.</title>
        <authorList>
            <consortium name="The Broad Institute Genomics Platform"/>
            <consortium name="The Broad Institute Genome Sequencing Center for Infectious Disease"/>
            <person name="Wu L."/>
            <person name="Ma J."/>
        </authorList>
    </citation>
    <scope>NUCLEOTIDE SEQUENCE [LARGE SCALE GENOMIC DNA]</scope>
    <source>
        <strain evidence="2 3">JCM 4505</strain>
    </source>
</reference>
<evidence type="ECO:0000313" key="3">
    <source>
        <dbReference type="Proteomes" id="UP001501867"/>
    </source>
</evidence>
<dbReference type="Proteomes" id="UP001501867">
    <property type="component" value="Unassembled WGS sequence"/>
</dbReference>
<organism evidence="2 3">
    <name type="scientific">Streptomyces polychromogenes</name>
    <dbReference type="NCBI Taxonomy" id="67342"/>
    <lineage>
        <taxon>Bacteria</taxon>
        <taxon>Bacillati</taxon>
        <taxon>Actinomycetota</taxon>
        <taxon>Actinomycetes</taxon>
        <taxon>Kitasatosporales</taxon>
        <taxon>Streptomycetaceae</taxon>
        <taxon>Streptomyces</taxon>
    </lineage>
</organism>
<name>A0ABN0V042_9ACTN</name>
<protein>
    <submittedName>
        <fullName evidence="2">NADP-dependent oxidoreductase</fullName>
    </submittedName>
</protein>
<dbReference type="SMART" id="SM00829">
    <property type="entry name" value="PKS_ER"/>
    <property type="match status" value="1"/>
</dbReference>
<proteinExistence type="predicted"/>
<dbReference type="InterPro" id="IPR020843">
    <property type="entry name" value="ER"/>
</dbReference>
<sequence>MTGIETMRAVVVDGFGGPEQVRVAEVEVPRPGAGQVRVRVRAAGVNPVDGAVRAGVFGGAGQRIGLGWDVAGEIDEVGQGVEGWTPGRRVVGLHYGTVKPLGTHAEYAVLDASAVAAAPESVEAAVAAALPLSGLTAARALALLGLAEGDSVLITGAAGSVGGIAVQLAARAGLTVTALAGEGDEELVRSLGAKEFLPRGSAPAEPVDGVLDAAVLGAAALGFVRDGGAYVGLIPGAAPAAERGVRVVEQEVAADGAELARLVGLVDAGALTLRVARNFDLADAAAAHEALATPGTRGRVVLTVS</sequence>
<dbReference type="Gene3D" id="3.90.180.10">
    <property type="entry name" value="Medium-chain alcohol dehydrogenases, catalytic domain"/>
    <property type="match status" value="1"/>
</dbReference>
<feature type="domain" description="Enoyl reductase (ER)" evidence="1">
    <location>
        <begin position="16"/>
        <end position="302"/>
    </location>
</feature>
<dbReference type="Pfam" id="PF13602">
    <property type="entry name" value="ADH_zinc_N_2"/>
    <property type="match status" value="1"/>
</dbReference>
<dbReference type="Pfam" id="PF08240">
    <property type="entry name" value="ADH_N"/>
    <property type="match status" value="1"/>
</dbReference>
<dbReference type="Gene3D" id="3.40.50.720">
    <property type="entry name" value="NAD(P)-binding Rossmann-like Domain"/>
    <property type="match status" value="1"/>
</dbReference>